<dbReference type="Gene3D" id="3.20.20.30">
    <property type="entry name" value="Luciferase-like domain"/>
    <property type="match status" value="1"/>
</dbReference>
<organism evidence="4">
    <name type="scientific">freshwater metagenome</name>
    <dbReference type="NCBI Taxonomy" id="449393"/>
    <lineage>
        <taxon>unclassified sequences</taxon>
        <taxon>metagenomes</taxon>
        <taxon>ecological metagenomes</taxon>
    </lineage>
</organism>
<dbReference type="InterPro" id="IPR036661">
    <property type="entry name" value="Luciferase-like_sf"/>
</dbReference>
<protein>
    <submittedName>
        <fullName evidence="4">Unannotated protein</fullName>
    </submittedName>
</protein>
<dbReference type="InterPro" id="IPR050564">
    <property type="entry name" value="F420-G6PD/mer"/>
</dbReference>
<dbReference type="InterPro" id="IPR019922">
    <property type="entry name" value="Lucif-like_OxRdatse_MSMEG_4141"/>
</dbReference>
<evidence type="ECO:0000313" key="4">
    <source>
        <dbReference type="EMBL" id="CAB4995948.1"/>
    </source>
</evidence>
<proteinExistence type="predicted"/>
<accession>A0A6J7NTE2</accession>
<name>A0A6J7NTE2_9ZZZZ</name>
<evidence type="ECO:0000259" key="2">
    <source>
        <dbReference type="Pfam" id="PF00296"/>
    </source>
</evidence>
<dbReference type="PANTHER" id="PTHR43244:SF1">
    <property type="entry name" value="5,10-METHYLENETETRAHYDROMETHANOPTERIN REDUCTASE"/>
    <property type="match status" value="1"/>
</dbReference>
<keyword evidence="1" id="KW-0560">Oxidoreductase</keyword>
<reference evidence="4" key="1">
    <citation type="submission" date="2020-05" db="EMBL/GenBank/DDBJ databases">
        <authorList>
            <person name="Chiriac C."/>
            <person name="Salcher M."/>
            <person name="Ghai R."/>
            <person name="Kavagutti S V."/>
        </authorList>
    </citation>
    <scope>NUCLEOTIDE SEQUENCE</scope>
</reference>
<gene>
    <name evidence="3" type="ORF">UFOPK3001_00467</name>
    <name evidence="4" type="ORF">UFOPK3954_01460</name>
</gene>
<dbReference type="AlphaFoldDB" id="A0A6J7NTE2"/>
<dbReference type="EMBL" id="CAFBON010000153">
    <property type="protein sequence ID" value="CAB4995948.1"/>
    <property type="molecule type" value="Genomic_DNA"/>
</dbReference>
<dbReference type="NCBIfam" id="TIGR03620">
    <property type="entry name" value="F420_MSMEG_4141"/>
    <property type="match status" value="1"/>
</dbReference>
<dbReference type="GO" id="GO:0016705">
    <property type="term" value="F:oxidoreductase activity, acting on paired donors, with incorporation or reduction of molecular oxygen"/>
    <property type="evidence" value="ECO:0007669"/>
    <property type="project" value="InterPro"/>
</dbReference>
<dbReference type="SUPFAM" id="SSF51679">
    <property type="entry name" value="Bacterial luciferase-like"/>
    <property type="match status" value="1"/>
</dbReference>
<dbReference type="EMBL" id="CAFAAJ010000020">
    <property type="protein sequence ID" value="CAB4793522.1"/>
    <property type="molecule type" value="Genomic_DNA"/>
</dbReference>
<dbReference type="CDD" id="cd01097">
    <property type="entry name" value="Tetrahydromethanopterin_reductase"/>
    <property type="match status" value="1"/>
</dbReference>
<dbReference type="Pfam" id="PF00296">
    <property type="entry name" value="Bac_luciferase"/>
    <property type="match status" value="1"/>
</dbReference>
<dbReference type="PANTHER" id="PTHR43244">
    <property type="match status" value="1"/>
</dbReference>
<feature type="domain" description="Luciferase-like" evidence="2">
    <location>
        <begin position="14"/>
        <end position="264"/>
    </location>
</feature>
<evidence type="ECO:0000256" key="1">
    <source>
        <dbReference type="ARBA" id="ARBA00023002"/>
    </source>
</evidence>
<sequence>MSFVSAVMTAADFFTPPQLVDRARYLERLGYDSMWIADIFGREIYVTAGFVLANTETLKVATGIAHIYGRDPIASAQAALTLSELYDGRFIQGLGLSHPSGAALRGVDWEDPSTKARTYLTALRGELPIRRVGSPAPVPLFLAAHGPKMLAVAAEVADGANVYMQTPERCAEARAILGPDKTLNLLLPMCLTDNPDEGRAAGRRALGVYLPLPAYHRGWRRSGFDESDWSGGGSDRLVDANVAWGSIATIESRLREFRDAGVDHVIIAANAAPGRPESANELVEALAPGR</sequence>
<dbReference type="InterPro" id="IPR011251">
    <property type="entry name" value="Luciferase-like_dom"/>
</dbReference>
<evidence type="ECO:0000313" key="3">
    <source>
        <dbReference type="EMBL" id="CAB4793522.1"/>
    </source>
</evidence>